<dbReference type="KEGG" id="ngr:NAEGRDRAFT_62733"/>
<dbReference type="EMBL" id="GG738848">
    <property type="protein sequence ID" value="EFC49238.1"/>
    <property type="molecule type" value="Genomic_DNA"/>
</dbReference>
<dbReference type="VEuPathDB" id="AmoebaDB:NAEGRDRAFT_62733"/>
<dbReference type="Proteomes" id="UP000006671">
    <property type="component" value="Unassembled WGS sequence"/>
</dbReference>
<reference evidence="2 3" key="1">
    <citation type="journal article" date="2010" name="Cell">
        <title>The genome of Naegleria gruberi illuminates early eukaryotic versatility.</title>
        <authorList>
            <person name="Fritz-Laylin L.K."/>
            <person name="Prochnik S.E."/>
            <person name="Ginger M.L."/>
            <person name="Dacks J.B."/>
            <person name="Carpenter M.L."/>
            <person name="Field M.C."/>
            <person name="Kuo A."/>
            <person name="Paredez A."/>
            <person name="Chapman J."/>
            <person name="Pham J."/>
            <person name="Shu S."/>
            <person name="Neupane R."/>
            <person name="Cipriano M."/>
            <person name="Mancuso J."/>
            <person name="Tu H."/>
            <person name="Salamov A."/>
            <person name="Lindquist E."/>
            <person name="Shapiro H."/>
            <person name="Lucas S."/>
            <person name="Grigoriev I.V."/>
            <person name="Cande W.Z."/>
            <person name="Fulton C."/>
            <person name="Rokhsar D.S."/>
            <person name="Dawson S.C."/>
        </authorList>
    </citation>
    <scope>NUCLEOTIDE SEQUENCE [LARGE SCALE GENOMIC DNA]</scope>
    <source>
        <strain evidence="2 3">NEG-M</strain>
    </source>
</reference>
<dbReference type="CDD" id="cd00195">
    <property type="entry name" value="UBCc_UEV"/>
    <property type="match status" value="1"/>
</dbReference>
<dbReference type="RefSeq" id="XP_002681982.1">
    <property type="nucleotide sequence ID" value="XM_002681936.1"/>
</dbReference>
<dbReference type="Pfam" id="PF00179">
    <property type="entry name" value="UQ_con"/>
    <property type="match status" value="1"/>
</dbReference>
<name>D2V1X9_NAEGR</name>
<dbReference type="PROSITE" id="PS50127">
    <property type="entry name" value="UBC_2"/>
    <property type="match status" value="1"/>
</dbReference>
<proteinExistence type="predicted"/>
<dbReference type="InterPro" id="IPR000608">
    <property type="entry name" value="UBC"/>
</dbReference>
<dbReference type="AlphaFoldDB" id="D2V1X9"/>
<protein>
    <submittedName>
        <fullName evidence="2">Predicted protein</fullName>
    </submittedName>
</protein>
<dbReference type="GeneID" id="8852607"/>
<accession>D2V1X9</accession>
<evidence type="ECO:0000259" key="1">
    <source>
        <dbReference type="PROSITE" id="PS50127"/>
    </source>
</evidence>
<keyword evidence="3" id="KW-1185">Reference proteome</keyword>
<dbReference type="PANTHER" id="PTHR24068">
    <property type="entry name" value="UBIQUITIN-CONJUGATING ENZYME E2"/>
    <property type="match status" value="1"/>
</dbReference>
<dbReference type="InParanoid" id="D2V1X9"/>
<feature type="domain" description="UBC core" evidence="1">
    <location>
        <begin position="4"/>
        <end position="159"/>
    </location>
</feature>
<evidence type="ECO:0000313" key="3">
    <source>
        <dbReference type="Proteomes" id="UP000006671"/>
    </source>
</evidence>
<evidence type="ECO:0000313" key="2">
    <source>
        <dbReference type="EMBL" id="EFC49238.1"/>
    </source>
</evidence>
<organism evidence="3">
    <name type="scientific">Naegleria gruberi</name>
    <name type="common">Amoeba</name>
    <dbReference type="NCBI Taxonomy" id="5762"/>
    <lineage>
        <taxon>Eukaryota</taxon>
        <taxon>Discoba</taxon>
        <taxon>Heterolobosea</taxon>
        <taxon>Tetramitia</taxon>
        <taxon>Eutetramitia</taxon>
        <taxon>Vahlkampfiidae</taxon>
        <taxon>Naegleria</taxon>
    </lineage>
</organism>
<dbReference type="InterPro" id="IPR016135">
    <property type="entry name" value="UBQ-conjugating_enzyme/RWD"/>
</dbReference>
<dbReference type="SMART" id="SM00212">
    <property type="entry name" value="UBCc"/>
    <property type="match status" value="1"/>
</dbReference>
<gene>
    <name evidence="2" type="ORF">NAEGRDRAFT_62733</name>
</gene>
<dbReference type="STRING" id="5762.D2V1X9"/>
<dbReference type="SUPFAM" id="SSF54495">
    <property type="entry name" value="UBC-like"/>
    <property type="match status" value="1"/>
</dbReference>
<dbReference type="Gene3D" id="3.10.110.10">
    <property type="entry name" value="Ubiquitin Conjugating Enzyme"/>
    <property type="match status" value="1"/>
</dbReference>
<sequence>MSSSRLRRIKNDLTEVQQNASLPPLLTFTQTENSSIILFSFNLDETSSLYAGANFQIEVSFPENYPHKPPSFTFKHTVPYHFLVDQINGKVIGLSKLSTWSMLFTLQSIFSDLYSKFVNEPSQEDAEQCGVNEDMITEYRNTPQIYREKARNSVRKLQLTVIENPLDSNEMKDEESTESNETIHEVVVDENNLQPSNPILEQPLDSRFVNSSNHHKIVSHEDEWNYEYGLYHLNMRYGNYNQ</sequence>